<name>A0A497XQG4_9AQUI</name>
<dbReference type="PROSITE" id="PS50893">
    <property type="entry name" value="ABC_TRANSPORTER_2"/>
    <property type="match status" value="1"/>
</dbReference>
<dbReference type="RefSeq" id="WP_121009930.1">
    <property type="nucleotide sequence ID" value="NZ_RCCJ01000001.1"/>
</dbReference>
<proteinExistence type="predicted"/>
<dbReference type="InterPro" id="IPR050093">
    <property type="entry name" value="ABC_SmlMolc_Importer"/>
</dbReference>
<dbReference type="Proteomes" id="UP000267841">
    <property type="component" value="Unassembled WGS sequence"/>
</dbReference>
<dbReference type="InterPro" id="IPR003439">
    <property type="entry name" value="ABC_transporter-like_ATP-bd"/>
</dbReference>
<evidence type="ECO:0000259" key="4">
    <source>
        <dbReference type="PROSITE" id="PS50893"/>
    </source>
</evidence>
<evidence type="ECO:0000256" key="3">
    <source>
        <dbReference type="ARBA" id="ARBA00022840"/>
    </source>
</evidence>
<reference evidence="5 6" key="1">
    <citation type="submission" date="2018-10" db="EMBL/GenBank/DDBJ databases">
        <title>Genomic Encyclopedia of Archaeal and Bacterial Type Strains, Phase II (KMG-II): from individual species to whole genera.</title>
        <authorList>
            <person name="Goeker M."/>
        </authorList>
    </citation>
    <scope>NUCLEOTIDE SEQUENCE [LARGE SCALE GENOMIC DNA]</scope>
    <source>
        <strain evidence="5 6">DSM 16510</strain>
    </source>
</reference>
<accession>A0A497XQG4</accession>
<feature type="domain" description="ABC transporter" evidence="4">
    <location>
        <begin position="1"/>
        <end position="231"/>
    </location>
</feature>
<dbReference type="GO" id="GO:0005524">
    <property type="term" value="F:ATP binding"/>
    <property type="evidence" value="ECO:0007669"/>
    <property type="project" value="UniProtKB-KW"/>
</dbReference>
<keyword evidence="3 5" id="KW-0067">ATP-binding</keyword>
<dbReference type="PANTHER" id="PTHR42781:SF4">
    <property type="entry name" value="SPERMIDINE_PUTRESCINE IMPORT ATP-BINDING PROTEIN POTA"/>
    <property type="match status" value="1"/>
</dbReference>
<organism evidence="5 6">
    <name type="scientific">Hydrogenivirga caldilitoris</name>
    <dbReference type="NCBI Taxonomy" id="246264"/>
    <lineage>
        <taxon>Bacteria</taxon>
        <taxon>Pseudomonadati</taxon>
        <taxon>Aquificota</taxon>
        <taxon>Aquificia</taxon>
        <taxon>Aquificales</taxon>
        <taxon>Aquificaceae</taxon>
        <taxon>Hydrogenivirga</taxon>
    </lineage>
</organism>
<evidence type="ECO:0000256" key="1">
    <source>
        <dbReference type="ARBA" id="ARBA00022448"/>
    </source>
</evidence>
<comment type="caution">
    <text evidence="5">The sequence shown here is derived from an EMBL/GenBank/DDBJ whole genome shotgun (WGS) entry which is preliminary data.</text>
</comment>
<sequence>MDAKLIVSFRKEFPRIRIEGEFEFERGFNVILGPSGCGKTTTFRIICGLENPDEGFIRCCEEVFLDTRKDIYLPPQKRRLGVVFQEDNLLPHLSVKENIEFATRKAGGKVENIDELIEHFGLEALKDKKPKELSGGEKQRVAIVRALASNPRALLMDEPFSSLDFRRKMSIMEFLKGLKFNIPVVIVTHDPFETLFLADKVFIMEKGRKVCEGGRELVEGVFSELLKLSGAQPSF</sequence>
<evidence type="ECO:0000313" key="6">
    <source>
        <dbReference type="Proteomes" id="UP000267841"/>
    </source>
</evidence>
<dbReference type="SUPFAM" id="SSF52540">
    <property type="entry name" value="P-loop containing nucleoside triphosphate hydrolases"/>
    <property type="match status" value="1"/>
</dbReference>
<dbReference type="InterPro" id="IPR003593">
    <property type="entry name" value="AAA+_ATPase"/>
</dbReference>
<evidence type="ECO:0000256" key="2">
    <source>
        <dbReference type="ARBA" id="ARBA00022741"/>
    </source>
</evidence>
<dbReference type="OrthoDB" id="9802264at2"/>
<dbReference type="InterPro" id="IPR027417">
    <property type="entry name" value="P-loop_NTPase"/>
</dbReference>
<dbReference type="Pfam" id="PF00005">
    <property type="entry name" value="ABC_tran"/>
    <property type="match status" value="1"/>
</dbReference>
<keyword evidence="1" id="KW-0813">Transport</keyword>
<dbReference type="Gene3D" id="3.40.50.300">
    <property type="entry name" value="P-loop containing nucleotide triphosphate hydrolases"/>
    <property type="match status" value="1"/>
</dbReference>
<dbReference type="AlphaFoldDB" id="A0A497XQG4"/>
<gene>
    <name evidence="5" type="ORF">BCF55_0661</name>
</gene>
<keyword evidence="2" id="KW-0547">Nucleotide-binding</keyword>
<dbReference type="PROSITE" id="PS00211">
    <property type="entry name" value="ABC_TRANSPORTER_1"/>
    <property type="match status" value="1"/>
</dbReference>
<dbReference type="SMART" id="SM00382">
    <property type="entry name" value="AAA"/>
    <property type="match status" value="1"/>
</dbReference>
<dbReference type="PANTHER" id="PTHR42781">
    <property type="entry name" value="SPERMIDINE/PUTRESCINE IMPORT ATP-BINDING PROTEIN POTA"/>
    <property type="match status" value="1"/>
</dbReference>
<keyword evidence="6" id="KW-1185">Reference proteome</keyword>
<evidence type="ECO:0000313" key="5">
    <source>
        <dbReference type="EMBL" id="RLJ70390.1"/>
    </source>
</evidence>
<dbReference type="GO" id="GO:0016887">
    <property type="term" value="F:ATP hydrolysis activity"/>
    <property type="evidence" value="ECO:0007669"/>
    <property type="project" value="InterPro"/>
</dbReference>
<dbReference type="EMBL" id="RCCJ01000001">
    <property type="protein sequence ID" value="RLJ70390.1"/>
    <property type="molecule type" value="Genomic_DNA"/>
</dbReference>
<dbReference type="InterPro" id="IPR017871">
    <property type="entry name" value="ABC_transporter-like_CS"/>
</dbReference>
<protein>
    <submittedName>
        <fullName evidence="5">Molybdate transport system ATP-binding protein</fullName>
    </submittedName>
</protein>